<proteinExistence type="predicted"/>
<keyword evidence="1" id="KW-0812">Transmembrane</keyword>
<keyword evidence="1" id="KW-0472">Membrane</keyword>
<sequence>MSFLSLYRQRNKALAKLQKFVLIAENCRRSVAGEPLLTDKWVAFRRKIGKIFPPLRPHPRLPPSNVYERMFDHGTRENDLMRIVLTTIICESVGLFFFVTLAIKYATFPSRLGVYVSIFVQAIMGLMIAFPSIRAIVLIAVPSLVTGKLRSILLLFILSWSFQVE</sequence>
<feature type="transmembrane region" description="Helical" evidence="1">
    <location>
        <begin position="112"/>
        <end position="130"/>
    </location>
</feature>
<evidence type="ECO:0000313" key="3">
    <source>
        <dbReference type="WBParaSite" id="PgB25_g016_t10"/>
    </source>
</evidence>
<organism evidence="2 3">
    <name type="scientific">Parascaris univalens</name>
    <name type="common">Nematode worm</name>
    <dbReference type="NCBI Taxonomy" id="6257"/>
    <lineage>
        <taxon>Eukaryota</taxon>
        <taxon>Metazoa</taxon>
        <taxon>Ecdysozoa</taxon>
        <taxon>Nematoda</taxon>
        <taxon>Chromadorea</taxon>
        <taxon>Rhabditida</taxon>
        <taxon>Spirurina</taxon>
        <taxon>Ascaridomorpha</taxon>
        <taxon>Ascaridoidea</taxon>
        <taxon>Ascarididae</taxon>
        <taxon>Parascaris</taxon>
    </lineage>
</organism>
<feature type="transmembrane region" description="Helical" evidence="1">
    <location>
        <begin position="83"/>
        <end position="106"/>
    </location>
</feature>
<dbReference type="Proteomes" id="UP000887569">
    <property type="component" value="Unplaced"/>
</dbReference>
<accession>A0A914ZUZ0</accession>
<reference evidence="3" key="1">
    <citation type="submission" date="2022-11" db="UniProtKB">
        <authorList>
            <consortium name="WormBaseParasite"/>
        </authorList>
    </citation>
    <scope>IDENTIFICATION</scope>
</reference>
<evidence type="ECO:0000256" key="1">
    <source>
        <dbReference type="SAM" id="Phobius"/>
    </source>
</evidence>
<keyword evidence="2" id="KW-1185">Reference proteome</keyword>
<dbReference type="WBParaSite" id="PgB25_g016_t10">
    <property type="protein sequence ID" value="PgB25_g016_t10"/>
    <property type="gene ID" value="PgB25_g016"/>
</dbReference>
<dbReference type="AlphaFoldDB" id="A0A914ZUZ0"/>
<name>A0A914ZUZ0_PARUN</name>
<evidence type="ECO:0000313" key="2">
    <source>
        <dbReference type="Proteomes" id="UP000887569"/>
    </source>
</evidence>
<protein>
    <submittedName>
        <fullName evidence="3">Dendritic cell-specific transmembrane protein-like domain-containing protein</fullName>
    </submittedName>
</protein>
<keyword evidence="1" id="KW-1133">Transmembrane helix</keyword>